<reference evidence="5 6" key="1">
    <citation type="submission" date="2022-09" db="EMBL/GenBank/DDBJ databases">
        <title>Complete genome sequence of Janibacter terrae strain COS04-44, PCL-degrading bacteria isolated from oil spilled coast.</title>
        <authorList>
            <person name="Park H."/>
            <person name="Kim J.Y."/>
            <person name="An S.H."/>
            <person name="Lee C.M."/>
            <person name="Weon H.-Y."/>
        </authorList>
    </citation>
    <scope>NUCLEOTIDE SEQUENCE [LARGE SCALE GENOMIC DNA]</scope>
    <source>
        <strain evidence="5 6">COS04-44</strain>
    </source>
</reference>
<dbReference type="PANTHER" id="PTHR43943:SF17">
    <property type="entry name" value="3-PHENYLPROPIONATE-DIHYDRODIOL_CINNAMIC ACID-DIHYDRODIOL DEHYDROGENASE"/>
    <property type="match status" value="1"/>
</dbReference>
<name>A0ABZ2FC50_9MICO</name>
<dbReference type="InterPro" id="IPR036291">
    <property type="entry name" value="NAD(P)-bd_dom_sf"/>
</dbReference>
<evidence type="ECO:0000256" key="2">
    <source>
        <dbReference type="ARBA" id="ARBA00022797"/>
    </source>
</evidence>
<gene>
    <name evidence="5" type="ORF">N5P18_10350</name>
</gene>
<dbReference type="SUPFAM" id="SSF51735">
    <property type="entry name" value="NAD(P)-binding Rossmann-fold domains"/>
    <property type="match status" value="1"/>
</dbReference>
<dbReference type="RefSeq" id="WP_338537607.1">
    <property type="nucleotide sequence ID" value="NZ_CP104874.1"/>
</dbReference>
<comment type="similarity">
    <text evidence="1">Belongs to the short-chain dehydrogenases/reductases (SDR) family.</text>
</comment>
<keyword evidence="4" id="KW-0520">NAD</keyword>
<dbReference type="PRINTS" id="PR00081">
    <property type="entry name" value="GDHRDH"/>
</dbReference>
<keyword evidence="2" id="KW-0058">Aromatic hydrocarbons catabolism</keyword>
<dbReference type="Gene3D" id="3.40.50.720">
    <property type="entry name" value="NAD(P)-binding Rossmann-like Domain"/>
    <property type="match status" value="1"/>
</dbReference>
<sequence>MFSMNGKIALVTGGAGGIGEAVVRAYVEAGARVGILDRDAERLEAVTRDLGDAVVGIHGSVERMADNVRAVRETVDAFGGLTTFVGNAGVGAGNLTLAQMPVDRLEEAIDEIFAINVRGYLLGARAALPEVLRAQGSMIFSTSIAGYRAVDDGVLYVASKHADVGIVRQLAWEFAPRVRVNGVAIGVAKTNMEGLECLDQPTVDAVLPGAEEVIPLEVIPEAADHAGAFVYLASDRASVATGECIWTDSGFGIRGIGSPRGGSALDPDALTL</sequence>
<evidence type="ECO:0000256" key="3">
    <source>
        <dbReference type="ARBA" id="ARBA00023002"/>
    </source>
</evidence>
<evidence type="ECO:0000256" key="1">
    <source>
        <dbReference type="ARBA" id="ARBA00006484"/>
    </source>
</evidence>
<keyword evidence="3" id="KW-0560">Oxidoreductase</keyword>
<dbReference type="InterPro" id="IPR020904">
    <property type="entry name" value="Sc_DH/Rdtase_CS"/>
</dbReference>
<accession>A0ABZ2FC50</accession>
<proteinExistence type="inferred from homology"/>
<organism evidence="5 6">
    <name type="scientific">Janibacter terrae</name>
    <dbReference type="NCBI Taxonomy" id="103817"/>
    <lineage>
        <taxon>Bacteria</taxon>
        <taxon>Bacillati</taxon>
        <taxon>Actinomycetota</taxon>
        <taxon>Actinomycetes</taxon>
        <taxon>Micrococcales</taxon>
        <taxon>Intrasporangiaceae</taxon>
        <taxon>Janibacter</taxon>
    </lineage>
</organism>
<dbReference type="Pfam" id="PF13561">
    <property type="entry name" value="adh_short_C2"/>
    <property type="match status" value="1"/>
</dbReference>
<dbReference type="EMBL" id="CP104874">
    <property type="protein sequence ID" value="WWF04100.1"/>
    <property type="molecule type" value="Genomic_DNA"/>
</dbReference>
<dbReference type="InterPro" id="IPR002347">
    <property type="entry name" value="SDR_fam"/>
</dbReference>
<evidence type="ECO:0000256" key="4">
    <source>
        <dbReference type="ARBA" id="ARBA00023027"/>
    </source>
</evidence>
<evidence type="ECO:0000313" key="6">
    <source>
        <dbReference type="Proteomes" id="UP001381003"/>
    </source>
</evidence>
<protein>
    <submittedName>
        <fullName evidence="5">SDR family oxidoreductase</fullName>
    </submittedName>
</protein>
<evidence type="ECO:0000313" key="5">
    <source>
        <dbReference type="EMBL" id="WWF04100.1"/>
    </source>
</evidence>
<dbReference type="PROSITE" id="PS00061">
    <property type="entry name" value="ADH_SHORT"/>
    <property type="match status" value="1"/>
</dbReference>
<dbReference type="PANTHER" id="PTHR43943">
    <property type="entry name" value="DEHYDROGENASE/REDUCTASE (SDR FAMILY) MEMBER 4"/>
    <property type="match status" value="1"/>
</dbReference>
<dbReference type="Proteomes" id="UP001381003">
    <property type="component" value="Chromosome"/>
</dbReference>
<keyword evidence="6" id="KW-1185">Reference proteome</keyword>